<gene>
    <name evidence="3" type="ORF">RFH988_LOCUS12815</name>
    <name evidence="4" type="ORF">SEV965_LOCUS14083</name>
</gene>
<dbReference type="AlphaFoldDB" id="A0A814EW43"/>
<sequence>MQTALNLFLLCRFGRMAKFAATDGAFEKIDTNRDERIDKNEFRKWISNAEGLPSSSYESSTSGFNLRDNTTSRFDRDKYTSYGTTTGARGLIDDTVINTNSLEETNAYLARSASNIYRDRNPQIIRRATTERPVTYEQRVVVKYLQPPPVPEPGPLIVKEVRSAQPPPPRPLIIRQHASRVPSPPPIILRERPPTPPPCIPSETVTRCLPALPAPPRSVVIERFPPLPAKPRDIIIERWIPYGPQSERRTIVEPAPPAIKYPEPRNIIIVYGAVETRTARKFQNLGAIKENPADYIARYGQSLLRSETLIQQARNAGVIEDISPSTLSSSIYTNTRGNTDFDQSNEIVNRGFLLPGGTNWEGSQLAIGTQTIDRGNRSYASSASKLIRESRSQRAFHGSDGSIIAIRI</sequence>
<reference evidence="3" key="1">
    <citation type="submission" date="2021-02" db="EMBL/GenBank/DDBJ databases">
        <authorList>
            <person name="Nowell W R."/>
        </authorList>
    </citation>
    <scope>NUCLEOTIDE SEQUENCE</scope>
</reference>
<evidence type="ECO:0000259" key="2">
    <source>
        <dbReference type="PROSITE" id="PS50222"/>
    </source>
</evidence>
<dbReference type="EMBL" id="CAJNOO010000547">
    <property type="protein sequence ID" value="CAF0974619.1"/>
    <property type="molecule type" value="Genomic_DNA"/>
</dbReference>
<dbReference type="OrthoDB" id="10070716at2759"/>
<evidence type="ECO:0000313" key="4">
    <source>
        <dbReference type="EMBL" id="CAF1065678.1"/>
    </source>
</evidence>
<dbReference type="InterPro" id="IPR002048">
    <property type="entry name" value="EF_hand_dom"/>
</dbReference>
<keyword evidence="1" id="KW-0732">Signal</keyword>
<feature type="domain" description="EF-hand" evidence="2">
    <location>
        <begin position="17"/>
        <end position="52"/>
    </location>
</feature>
<dbReference type="EMBL" id="CAJNOU010000688">
    <property type="protein sequence ID" value="CAF1065678.1"/>
    <property type="molecule type" value="Genomic_DNA"/>
</dbReference>
<dbReference type="Proteomes" id="UP000663889">
    <property type="component" value="Unassembled WGS sequence"/>
</dbReference>
<dbReference type="GO" id="GO:0005509">
    <property type="term" value="F:calcium ion binding"/>
    <property type="evidence" value="ECO:0007669"/>
    <property type="project" value="InterPro"/>
</dbReference>
<comment type="caution">
    <text evidence="3">The sequence shown here is derived from an EMBL/GenBank/DDBJ whole genome shotgun (WGS) entry which is preliminary data.</text>
</comment>
<evidence type="ECO:0000256" key="1">
    <source>
        <dbReference type="SAM" id="SignalP"/>
    </source>
</evidence>
<evidence type="ECO:0000313" key="3">
    <source>
        <dbReference type="EMBL" id="CAF0974619.1"/>
    </source>
</evidence>
<dbReference type="PROSITE" id="PS50222">
    <property type="entry name" value="EF_HAND_2"/>
    <property type="match status" value="1"/>
</dbReference>
<feature type="signal peptide" evidence="1">
    <location>
        <begin position="1"/>
        <end position="16"/>
    </location>
</feature>
<name>A0A814EW43_9BILA</name>
<organism evidence="3 5">
    <name type="scientific">Rotaria sordida</name>
    <dbReference type="NCBI Taxonomy" id="392033"/>
    <lineage>
        <taxon>Eukaryota</taxon>
        <taxon>Metazoa</taxon>
        <taxon>Spiralia</taxon>
        <taxon>Gnathifera</taxon>
        <taxon>Rotifera</taxon>
        <taxon>Eurotatoria</taxon>
        <taxon>Bdelloidea</taxon>
        <taxon>Philodinida</taxon>
        <taxon>Philodinidae</taxon>
        <taxon>Rotaria</taxon>
    </lineage>
</organism>
<proteinExistence type="predicted"/>
<evidence type="ECO:0000313" key="5">
    <source>
        <dbReference type="Proteomes" id="UP000663882"/>
    </source>
</evidence>
<accession>A0A814EW43</accession>
<dbReference type="Proteomes" id="UP000663882">
    <property type="component" value="Unassembled WGS sequence"/>
</dbReference>
<feature type="chain" id="PRO_5035599713" description="EF-hand domain-containing protein" evidence="1">
    <location>
        <begin position="17"/>
        <end position="408"/>
    </location>
</feature>
<protein>
    <recommendedName>
        <fullName evidence="2">EF-hand domain-containing protein</fullName>
    </recommendedName>
</protein>